<keyword evidence="5" id="KW-0732">Signal</keyword>
<feature type="signal peptide" evidence="5">
    <location>
        <begin position="1"/>
        <end position="16"/>
    </location>
</feature>
<dbReference type="RefSeq" id="XP_022580433.1">
    <property type="nucleotide sequence ID" value="XM_022723355.1"/>
</dbReference>
<dbReference type="GeneID" id="34609820"/>
<dbReference type="InterPro" id="IPR050546">
    <property type="entry name" value="Glycosyl_Hydrlase_16"/>
</dbReference>
<protein>
    <recommendedName>
        <fullName evidence="6">GH16 domain-containing protein</fullName>
    </recommendedName>
</protein>
<dbReference type="VEuPathDB" id="FungiDB:ASPZODRAFT_133790"/>
<reference evidence="8" key="1">
    <citation type="journal article" date="2017" name="Genome Biol.">
        <title>Comparative genomics reveals high biological diversity and specific adaptations in the industrially and medically important fungal genus Aspergillus.</title>
        <authorList>
            <person name="de Vries R.P."/>
            <person name="Riley R."/>
            <person name="Wiebenga A."/>
            <person name="Aguilar-Osorio G."/>
            <person name="Amillis S."/>
            <person name="Uchima C.A."/>
            <person name="Anderluh G."/>
            <person name="Asadollahi M."/>
            <person name="Askin M."/>
            <person name="Barry K."/>
            <person name="Battaglia E."/>
            <person name="Bayram O."/>
            <person name="Benocci T."/>
            <person name="Braus-Stromeyer S.A."/>
            <person name="Caldana C."/>
            <person name="Canovas D."/>
            <person name="Cerqueira G.C."/>
            <person name="Chen F."/>
            <person name="Chen W."/>
            <person name="Choi C."/>
            <person name="Clum A."/>
            <person name="Dos Santos R.A."/>
            <person name="Damasio A.R."/>
            <person name="Diallinas G."/>
            <person name="Emri T."/>
            <person name="Fekete E."/>
            <person name="Flipphi M."/>
            <person name="Freyberg S."/>
            <person name="Gallo A."/>
            <person name="Gournas C."/>
            <person name="Habgood R."/>
            <person name="Hainaut M."/>
            <person name="Harispe M.L."/>
            <person name="Henrissat B."/>
            <person name="Hilden K.S."/>
            <person name="Hope R."/>
            <person name="Hossain A."/>
            <person name="Karabika E."/>
            <person name="Karaffa L."/>
            <person name="Karanyi Z."/>
            <person name="Krasevec N."/>
            <person name="Kuo A."/>
            <person name="Kusch H."/>
            <person name="LaButti K."/>
            <person name="Lagendijk E.L."/>
            <person name="Lapidus A."/>
            <person name="Levasseur A."/>
            <person name="Lindquist E."/>
            <person name="Lipzen A."/>
            <person name="Logrieco A.F."/>
            <person name="MacCabe A."/>
            <person name="Maekelae M.R."/>
            <person name="Malavazi I."/>
            <person name="Melin P."/>
            <person name="Meyer V."/>
            <person name="Mielnichuk N."/>
            <person name="Miskei M."/>
            <person name="Molnar A.P."/>
            <person name="Mule G."/>
            <person name="Ngan C.Y."/>
            <person name="Orejas M."/>
            <person name="Orosz E."/>
            <person name="Ouedraogo J.P."/>
            <person name="Overkamp K.M."/>
            <person name="Park H.-S."/>
            <person name="Perrone G."/>
            <person name="Piumi F."/>
            <person name="Punt P.J."/>
            <person name="Ram A.F."/>
            <person name="Ramon A."/>
            <person name="Rauscher S."/>
            <person name="Record E."/>
            <person name="Riano-Pachon D.M."/>
            <person name="Robert V."/>
            <person name="Roehrig J."/>
            <person name="Ruller R."/>
            <person name="Salamov A."/>
            <person name="Salih N.S."/>
            <person name="Samson R.A."/>
            <person name="Sandor E."/>
            <person name="Sanguinetti M."/>
            <person name="Schuetze T."/>
            <person name="Sepcic K."/>
            <person name="Shelest E."/>
            <person name="Sherlock G."/>
            <person name="Sophianopoulou V."/>
            <person name="Squina F.M."/>
            <person name="Sun H."/>
            <person name="Susca A."/>
            <person name="Todd R.B."/>
            <person name="Tsang A."/>
            <person name="Unkles S.E."/>
            <person name="van de Wiele N."/>
            <person name="van Rossen-Uffink D."/>
            <person name="Oliveira J.V."/>
            <person name="Vesth T.C."/>
            <person name="Visser J."/>
            <person name="Yu J.-H."/>
            <person name="Zhou M."/>
            <person name="Andersen M.R."/>
            <person name="Archer D.B."/>
            <person name="Baker S.E."/>
            <person name="Benoit I."/>
            <person name="Brakhage A.A."/>
            <person name="Braus G.H."/>
            <person name="Fischer R."/>
            <person name="Frisvad J.C."/>
            <person name="Goldman G.H."/>
            <person name="Houbraken J."/>
            <person name="Oakley B."/>
            <person name="Pocsi I."/>
            <person name="Scazzocchio C."/>
            <person name="Seiboth B."/>
            <person name="vanKuyk P.A."/>
            <person name="Wortman J."/>
            <person name="Dyer P.S."/>
            <person name="Grigoriev I.V."/>
        </authorList>
    </citation>
    <scope>NUCLEOTIDE SEQUENCE [LARGE SCALE GENOMIC DNA]</scope>
    <source>
        <strain evidence="8">CBS 506.65</strain>
    </source>
</reference>
<dbReference type="Gene3D" id="2.60.120.200">
    <property type="match status" value="1"/>
</dbReference>
<dbReference type="InterPro" id="IPR013320">
    <property type="entry name" value="ConA-like_dom_sf"/>
</dbReference>
<keyword evidence="2" id="KW-1003">Cell membrane</keyword>
<evidence type="ECO:0000256" key="4">
    <source>
        <dbReference type="ARBA" id="ARBA00023288"/>
    </source>
</evidence>
<keyword evidence="3" id="KW-0472">Membrane</keyword>
<dbReference type="STRING" id="1073090.A0A1L9SFM7"/>
<dbReference type="Proteomes" id="UP000184188">
    <property type="component" value="Unassembled WGS sequence"/>
</dbReference>
<evidence type="ECO:0000313" key="7">
    <source>
        <dbReference type="EMBL" id="OJJ45923.1"/>
    </source>
</evidence>
<comment type="subcellular location">
    <subcellularLocation>
        <location evidence="1">Cell membrane</location>
        <topology evidence="1">Lipid-anchor</topology>
        <topology evidence="1">GPI-anchor</topology>
    </subcellularLocation>
</comment>
<dbReference type="GO" id="GO:0004553">
    <property type="term" value="F:hydrolase activity, hydrolyzing O-glycosyl compounds"/>
    <property type="evidence" value="ECO:0007669"/>
    <property type="project" value="InterPro"/>
</dbReference>
<evidence type="ECO:0000256" key="1">
    <source>
        <dbReference type="ARBA" id="ARBA00004609"/>
    </source>
</evidence>
<sequence length="319" mass="34721">MSWMLLALAAASFTAAQTYTDCDPLDETCSADNGTTASYISYDLTQSTDLAEWTVVADTVTATSQGAEFTISEEGDAPTIETAFYIMFGEVSVTLKAAPGQGIVSSIVLESDDLDEVDWEILGSYTTKLQTDYYGKGDSADYDRWTWVALSNPQEEYYTYTWTWTAAQLTWAINGTTVRTLTYDEAVNGTRYPQTPCRVRIGIWAGGDPDNANGTIEWAGGVTDYDDGPYSMYVTTVDITNYNPAVSYTYTDETGDWESIELTLANGTTTTVSGDSAATTTSPAKVNWATYFPSAGGRMEVPTGFYFYAACFALVAVLF</sequence>
<evidence type="ECO:0000256" key="3">
    <source>
        <dbReference type="ARBA" id="ARBA00022622"/>
    </source>
</evidence>
<dbReference type="EMBL" id="KV878344">
    <property type="protein sequence ID" value="OJJ45923.1"/>
    <property type="molecule type" value="Genomic_DNA"/>
</dbReference>
<evidence type="ECO:0000313" key="8">
    <source>
        <dbReference type="Proteomes" id="UP000184188"/>
    </source>
</evidence>
<keyword evidence="4" id="KW-0449">Lipoprotein</keyword>
<dbReference type="GO" id="GO:0031505">
    <property type="term" value="P:fungal-type cell wall organization"/>
    <property type="evidence" value="ECO:0007669"/>
    <property type="project" value="TreeGrafter"/>
</dbReference>
<accession>A0A1L9SFM7</accession>
<keyword evidence="8" id="KW-1185">Reference proteome</keyword>
<dbReference type="Pfam" id="PF00722">
    <property type="entry name" value="Glyco_hydro_16"/>
    <property type="match status" value="1"/>
</dbReference>
<evidence type="ECO:0000256" key="2">
    <source>
        <dbReference type="ARBA" id="ARBA00022475"/>
    </source>
</evidence>
<dbReference type="PANTHER" id="PTHR10963:SF68">
    <property type="entry name" value="GLYCOSIDASE CRH1-RELATED"/>
    <property type="match status" value="1"/>
</dbReference>
<dbReference type="GO" id="GO:0005975">
    <property type="term" value="P:carbohydrate metabolic process"/>
    <property type="evidence" value="ECO:0007669"/>
    <property type="project" value="InterPro"/>
</dbReference>
<dbReference type="InterPro" id="IPR000757">
    <property type="entry name" value="Beta-glucanase-like"/>
</dbReference>
<dbReference type="CDD" id="cd02183">
    <property type="entry name" value="GH16_fungal_CRH1_transglycosylase"/>
    <property type="match status" value="1"/>
</dbReference>
<feature type="chain" id="PRO_5013199868" description="GH16 domain-containing protein" evidence="5">
    <location>
        <begin position="17"/>
        <end position="319"/>
    </location>
</feature>
<dbReference type="PROSITE" id="PS51762">
    <property type="entry name" value="GH16_2"/>
    <property type="match status" value="1"/>
</dbReference>
<dbReference type="PANTHER" id="PTHR10963">
    <property type="entry name" value="GLYCOSYL HYDROLASE-RELATED"/>
    <property type="match status" value="1"/>
</dbReference>
<name>A0A1L9SFM7_9EURO</name>
<feature type="domain" description="GH16" evidence="6">
    <location>
        <begin position="18"/>
        <end position="227"/>
    </location>
</feature>
<dbReference type="GO" id="GO:0098552">
    <property type="term" value="C:side of membrane"/>
    <property type="evidence" value="ECO:0007669"/>
    <property type="project" value="UniProtKB-KW"/>
</dbReference>
<dbReference type="OrthoDB" id="4781at2759"/>
<evidence type="ECO:0000256" key="5">
    <source>
        <dbReference type="SAM" id="SignalP"/>
    </source>
</evidence>
<dbReference type="AlphaFoldDB" id="A0A1L9SFM7"/>
<dbReference type="GO" id="GO:0005886">
    <property type="term" value="C:plasma membrane"/>
    <property type="evidence" value="ECO:0007669"/>
    <property type="project" value="UniProtKB-SubCell"/>
</dbReference>
<keyword evidence="3" id="KW-0336">GPI-anchor</keyword>
<dbReference type="SUPFAM" id="SSF49899">
    <property type="entry name" value="Concanavalin A-like lectins/glucanases"/>
    <property type="match status" value="1"/>
</dbReference>
<keyword evidence="3" id="KW-0325">Glycoprotein</keyword>
<gene>
    <name evidence="7" type="ORF">ASPZODRAFT_133790</name>
</gene>
<dbReference type="GO" id="GO:0009277">
    <property type="term" value="C:fungal-type cell wall"/>
    <property type="evidence" value="ECO:0007669"/>
    <property type="project" value="TreeGrafter"/>
</dbReference>
<evidence type="ECO:0000259" key="6">
    <source>
        <dbReference type="PROSITE" id="PS51762"/>
    </source>
</evidence>
<dbReference type="GO" id="GO:0016757">
    <property type="term" value="F:glycosyltransferase activity"/>
    <property type="evidence" value="ECO:0007669"/>
    <property type="project" value="TreeGrafter"/>
</dbReference>
<proteinExistence type="predicted"/>
<organism evidence="7 8">
    <name type="scientific">Penicilliopsis zonata CBS 506.65</name>
    <dbReference type="NCBI Taxonomy" id="1073090"/>
    <lineage>
        <taxon>Eukaryota</taxon>
        <taxon>Fungi</taxon>
        <taxon>Dikarya</taxon>
        <taxon>Ascomycota</taxon>
        <taxon>Pezizomycotina</taxon>
        <taxon>Eurotiomycetes</taxon>
        <taxon>Eurotiomycetidae</taxon>
        <taxon>Eurotiales</taxon>
        <taxon>Aspergillaceae</taxon>
        <taxon>Penicilliopsis</taxon>
    </lineage>
</organism>